<reference evidence="5" key="1">
    <citation type="submission" date="2022-03" db="EMBL/GenBank/DDBJ databases">
        <authorList>
            <person name="Martin H S."/>
        </authorList>
    </citation>
    <scope>NUCLEOTIDE SEQUENCE</scope>
</reference>
<feature type="coiled-coil region" evidence="3">
    <location>
        <begin position="102"/>
        <end position="168"/>
    </location>
</feature>
<dbReference type="Proteomes" id="UP000837857">
    <property type="component" value="Chromosome 17"/>
</dbReference>
<dbReference type="InterPro" id="IPR019179">
    <property type="entry name" value="CC149"/>
</dbReference>
<evidence type="ECO:0000256" key="3">
    <source>
        <dbReference type="SAM" id="Coils"/>
    </source>
</evidence>
<evidence type="ECO:0000256" key="1">
    <source>
        <dbReference type="ARBA" id="ARBA00005872"/>
    </source>
</evidence>
<evidence type="ECO:0000256" key="4">
    <source>
        <dbReference type="SAM" id="MobiDB-lite"/>
    </source>
</evidence>
<dbReference type="PANTHER" id="PTHR21682">
    <property type="entry name" value="COILED-COIL DOMAIN-CONTAINING PROTEIN 149"/>
    <property type="match status" value="1"/>
</dbReference>
<protein>
    <submittedName>
        <fullName evidence="5">Uncharacterized protein</fullName>
    </submittedName>
</protein>
<evidence type="ECO:0000256" key="2">
    <source>
        <dbReference type="ARBA" id="ARBA00023054"/>
    </source>
</evidence>
<evidence type="ECO:0000313" key="6">
    <source>
        <dbReference type="Proteomes" id="UP000837857"/>
    </source>
</evidence>
<comment type="similarity">
    <text evidence="1">Belongs to the CCDC149 family.</text>
</comment>
<sequence>MFTKSKVQFQDQQIDDYLLENSVLKSKLQSKVDALAIMNMELDKCNMERDKYKMLVEQLQHKEPSSGGMNHNICRFTLTNDISANEILTSTRDHNCELKVKIETLQNKLEEANGDILALRKQLQKESLNDNKNNEIKKLSQSSPQKDYEQLVQSLESIQNKYKQLQLDYGTTLDEKEELVADRDYYKSKVNRLNHHISYILSNENKDSNPHKSIVDIDALVMENKYLHERITQLQVEKEIIKRTLTKYKTLLDNRENGDHVNLKKGFADVMTQKQVREYLNINTKTGLKRSSAAELKSLCLGLIEALNDKSIALQHQRKTNHEEEFNKNNEDNQSKEFAEYENGSEDNKKFITKTVLPLELEQLVKEALADLKPIQ</sequence>
<proteinExistence type="inferred from homology"/>
<accession>A0ABN8I2A0</accession>
<keyword evidence="6" id="KW-1185">Reference proteome</keyword>
<dbReference type="PANTHER" id="PTHR21682:SF2">
    <property type="entry name" value="COILED-COIL DOMAIN-CONTAINING PROTEIN 149"/>
    <property type="match status" value="1"/>
</dbReference>
<evidence type="ECO:0000313" key="5">
    <source>
        <dbReference type="EMBL" id="CAH2047103.1"/>
    </source>
</evidence>
<dbReference type="Pfam" id="PF09789">
    <property type="entry name" value="CC149"/>
    <property type="match status" value="1"/>
</dbReference>
<feature type="non-terminal residue" evidence="5">
    <location>
        <position position="376"/>
    </location>
</feature>
<organism evidence="5 6">
    <name type="scientific">Iphiclides podalirius</name>
    <name type="common">scarce swallowtail</name>
    <dbReference type="NCBI Taxonomy" id="110791"/>
    <lineage>
        <taxon>Eukaryota</taxon>
        <taxon>Metazoa</taxon>
        <taxon>Ecdysozoa</taxon>
        <taxon>Arthropoda</taxon>
        <taxon>Hexapoda</taxon>
        <taxon>Insecta</taxon>
        <taxon>Pterygota</taxon>
        <taxon>Neoptera</taxon>
        <taxon>Endopterygota</taxon>
        <taxon>Lepidoptera</taxon>
        <taxon>Glossata</taxon>
        <taxon>Ditrysia</taxon>
        <taxon>Papilionoidea</taxon>
        <taxon>Papilionidae</taxon>
        <taxon>Papilioninae</taxon>
        <taxon>Iphiclides</taxon>
    </lineage>
</organism>
<feature type="compositionally biased region" description="Basic and acidic residues" evidence="4">
    <location>
        <begin position="320"/>
        <end position="339"/>
    </location>
</feature>
<name>A0ABN8I2A0_9NEOP</name>
<gene>
    <name evidence="5" type="ORF">IPOD504_LOCUS5630</name>
</gene>
<keyword evidence="2 3" id="KW-0175">Coiled coil</keyword>
<feature type="region of interest" description="Disordered" evidence="4">
    <location>
        <begin position="318"/>
        <end position="345"/>
    </location>
</feature>
<dbReference type="EMBL" id="OW152829">
    <property type="protein sequence ID" value="CAH2047103.1"/>
    <property type="molecule type" value="Genomic_DNA"/>
</dbReference>